<dbReference type="PANTHER" id="PTHR47197">
    <property type="entry name" value="PROTEIN NIRF"/>
    <property type="match status" value="1"/>
</dbReference>
<gene>
    <name evidence="2" type="ORF">NX782_03545</name>
</gene>
<organism evidence="2 3">
    <name type="scientific">Massilia norwichensis</name>
    <dbReference type="NCBI Taxonomy" id="1442366"/>
    <lineage>
        <taxon>Bacteria</taxon>
        <taxon>Pseudomonadati</taxon>
        <taxon>Pseudomonadota</taxon>
        <taxon>Betaproteobacteria</taxon>
        <taxon>Burkholderiales</taxon>
        <taxon>Oxalobacteraceae</taxon>
        <taxon>Telluria group</taxon>
        <taxon>Massilia</taxon>
    </lineage>
</organism>
<dbReference type="InterPro" id="IPR015943">
    <property type="entry name" value="WD40/YVTN_repeat-like_dom_sf"/>
</dbReference>
<feature type="chain" id="PRO_5047215074" description="YncE family protein" evidence="1">
    <location>
        <begin position="29"/>
        <end position="334"/>
    </location>
</feature>
<dbReference type="EMBL" id="JANUGX010000003">
    <property type="protein sequence ID" value="MCS0588273.1"/>
    <property type="molecule type" value="Genomic_DNA"/>
</dbReference>
<comment type="caution">
    <text evidence="2">The sequence shown here is derived from an EMBL/GenBank/DDBJ whole genome shotgun (WGS) entry which is preliminary data.</text>
</comment>
<feature type="signal peptide" evidence="1">
    <location>
        <begin position="1"/>
        <end position="28"/>
    </location>
</feature>
<accession>A0ABT2A259</accession>
<dbReference type="Gene3D" id="2.130.10.10">
    <property type="entry name" value="YVTN repeat-like/Quinoprotein amine dehydrogenase"/>
    <property type="match status" value="2"/>
</dbReference>
<sequence length="334" mass="35586">MFRPNLLALTTPLLAIALGIILAGHATASDGATPIHSYAVRQQWNIGVPSRWDYAAVDQLRHRLYVTRGLWVQVLDSDSGHTIGNIPGTNGVHGVAFAQDLKLGFTSNGRSNTVTVFDLDTLQVKKEVPVGGTNPDAILYAPETHKLYTFNGKSADVSVFDAPNMHFLARIPMGGGPEFAAGDGVGHIFVNLEDKSEIVEIDEHANRVLAHWPLAGCEGPSGLALDAAHRRLFSVCANRVMAVTDSTDGHAVARVAIGAHPDAAAFDPGTGTIFSSNGEGSLSIVHQRDADHYDVAATVATRKGARTLALDSSNHRVYLPVGDDHHFNMLVVSP</sequence>
<reference evidence="2 3" key="1">
    <citation type="submission" date="2022-08" db="EMBL/GenBank/DDBJ databases">
        <title>Reclassification of Massilia species as members of the genera Telluria, Duganella, Pseudoduganella, Mokoshia gen. nov. and Zemynaea gen. nov. using orthogonal and non-orthogonal genome-based approaches.</title>
        <authorList>
            <person name="Bowman J.P."/>
        </authorList>
    </citation>
    <scope>NUCLEOTIDE SEQUENCE [LARGE SCALE GENOMIC DNA]</scope>
    <source>
        <strain evidence="2 3">LMG 28164</strain>
    </source>
</reference>
<evidence type="ECO:0000313" key="2">
    <source>
        <dbReference type="EMBL" id="MCS0588273.1"/>
    </source>
</evidence>
<evidence type="ECO:0000313" key="3">
    <source>
        <dbReference type="Proteomes" id="UP001205560"/>
    </source>
</evidence>
<keyword evidence="3" id="KW-1185">Reference proteome</keyword>
<evidence type="ECO:0008006" key="4">
    <source>
        <dbReference type="Google" id="ProtNLM"/>
    </source>
</evidence>
<dbReference type="PANTHER" id="PTHR47197:SF3">
    <property type="entry name" value="DIHYDRO-HEME D1 DEHYDROGENASE"/>
    <property type="match status" value="1"/>
</dbReference>
<protein>
    <recommendedName>
        <fullName evidence="4">YncE family protein</fullName>
    </recommendedName>
</protein>
<keyword evidence="1" id="KW-0732">Signal</keyword>
<dbReference type="RefSeq" id="WP_258844089.1">
    <property type="nucleotide sequence ID" value="NZ_JANUGX010000003.1"/>
</dbReference>
<dbReference type="Proteomes" id="UP001205560">
    <property type="component" value="Unassembled WGS sequence"/>
</dbReference>
<dbReference type="SUPFAM" id="SSF51004">
    <property type="entry name" value="C-terminal (heme d1) domain of cytochrome cd1-nitrite reductase"/>
    <property type="match status" value="1"/>
</dbReference>
<dbReference type="InterPro" id="IPR051200">
    <property type="entry name" value="Host-pathogen_enzymatic-act"/>
</dbReference>
<proteinExistence type="predicted"/>
<evidence type="ECO:0000256" key="1">
    <source>
        <dbReference type="SAM" id="SignalP"/>
    </source>
</evidence>
<name>A0ABT2A259_9BURK</name>
<dbReference type="InterPro" id="IPR011048">
    <property type="entry name" value="Haem_d1_sf"/>
</dbReference>